<evidence type="ECO:0000313" key="11">
    <source>
        <dbReference type="Proteomes" id="UP000014760"/>
    </source>
</evidence>
<keyword evidence="3" id="KW-1015">Disulfide bond</keyword>
<feature type="domain" description="Ig-like" evidence="8">
    <location>
        <begin position="305"/>
        <end position="401"/>
    </location>
</feature>
<dbReference type="OrthoDB" id="10012075at2759"/>
<keyword evidence="6" id="KW-1133">Transmembrane helix</keyword>
<dbReference type="Pfam" id="PF13927">
    <property type="entry name" value="Ig_3"/>
    <property type="match status" value="1"/>
</dbReference>
<dbReference type="PROSITE" id="PS50835">
    <property type="entry name" value="IG_LIKE"/>
    <property type="match status" value="5"/>
</dbReference>
<dbReference type="GO" id="GO:0005886">
    <property type="term" value="C:plasma membrane"/>
    <property type="evidence" value="ECO:0007669"/>
    <property type="project" value="TreeGrafter"/>
</dbReference>
<dbReference type="PANTHER" id="PTHR11640">
    <property type="entry name" value="NEPHRIN"/>
    <property type="match status" value="1"/>
</dbReference>
<reference evidence="11" key="1">
    <citation type="submission" date="2012-12" db="EMBL/GenBank/DDBJ databases">
        <authorList>
            <person name="Hellsten U."/>
            <person name="Grimwood J."/>
            <person name="Chapman J.A."/>
            <person name="Shapiro H."/>
            <person name="Aerts A."/>
            <person name="Otillar R.P."/>
            <person name="Terry A.Y."/>
            <person name="Boore J.L."/>
            <person name="Simakov O."/>
            <person name="Marletaz F."/>
            <person name="Cho S.-J."/>
            <person name="Edsinger-Gonzales E."/>
            <person name="Havlak P."/>
            <person name="Kuo D.-H."/>
            <person name="Larsson T."/>
            <person name="Lv J."/>
            <person name="Arendt D."/>
            <person name="Savage R."/>
            <person name="Osoegawa K."/>
            <person name="de Jong P."/>
            <person name="Lindberg D.R."/>
            <person name="Seaver E.C."/>
            <person name="Weisblat D.A."/>
            <person name="Putnam N.H."/>
            <person name="Grigoriev I.V."/>
            <person name="Rokhsar D.S."/>
        </authorList>
    </citation>
    <scope>NUCLEOTIDE SEQUENCE</scope>
    <source>
        <strain evidence="11">I ESC-2004</strain>
    </source>
</reference>
<evidence type="ECO:0000256" key="6">
    <source>
        <dbReference type="SAM" id="Phobius"/>
    </source>
</evidence>
<dbReference type="GO" id="GO:0050839">
    <property type="term" value="F:cell adhesion molecule binding"/>
    <property type="evidence" value="ECO:0007669"/>
    <property type="project" value="TreeGrafter"/>
</dbReference>
<dbReference type="InterPro" id="IPR007110">
    <property type="entry name" value="Ig-like_dom"/>
</dbReference>
<dbReference type="SMART" id="SM00409">
    <property type="entry name" value="IG"/>
    <property type="match status" value="5"/>
</dbReference>
<dbReference type="STRING" id="283909.R7U0W8"/>
<dbReference type="PANTHER" id="PTHR11640:SF164">
    <property type="entry name" value="MAM DOMAIN-CONTAINING GLYCOSYLPHOSPHATIDYLINOSITOL ANCHOR PROTEIN 1"/>
    <property type="match status" value="1"/>
</dbReference>
<protein>
    <recommendedName>
        <fullName evidence="8">Ig-like domain-containing protein</fullName>
    </recommendedName>
</protein>
<evidence type="ECO:0000256" key="1">
    <source>
        <dbReference type="ARBA" id="ARBA00004479"/>
    </source>
</evidence>
<dbReference type="Pfam" id="PF07679">
    <property type="entry name" value="I-set"/>
    <property type="match status" value="2"/>
</dbReference>
<dbReference type="SMART" id="SM00406">
    <property type="entry name" value="IGv"/>
    <property type="match status" value="2"/>
</dbReference>
<keyword evidence="11" id="KW-1185">Reference proteome</keyword>
<dbReference type="AlphaFoldDB" id="R7U0W8"/>
<dbReference type="EMBL" id="KB306459">
    <property type="protein sequence ID" value="ELT99838.1"/>
    <property type="molecule type" value="Genomic_DNA"/>
</dbReference>
<keyword evidence="2 6" id="KW-0472">Membrane</keyword>
<evidence type="ECO:0000256" key="4">
    <source>
        <dbReference type="ARBA" id="ARBA00023180"/>
    </source>
</evidence>
<evidence type="ECO:0000313" key="9">
    <source>
        <dbReference type="EMBL" id="ELT99838.1"/>
    </source>
</evidence>
<dbReference type="InterPro" id="IPR003599">
    <property type="entry name" value="Ig_sub"/>
</dbReference>
<dbReference type="OMA" id="TYDRMYT"/>
<dbReference type="Proteomes" id="UP000014760">
    <property type="component" value="Unassembled WGS sequence"/>
</dbReference>
<reference evidence="10" key="3">
    <citation type="submission" date="2015-06" db="UniProtKB">
        <authorList>
            <consortium name="EnsemblMetazoa"/>
        </authorList>
    </citation>
    <scope>IDENTIFICATION</scope>
</reference>
<dbReference type="InterPro" id="IPR013106">
    <property type="entry name" value="Ig_V-set"/>
</dbReference>
<name>R7U0W8_CAPTE</name>
<evidence type="ECO:0000313" key="10">
    <source>
        <dbReference type="EnsemblMetazoa" id="CapteP226925"/>
    </source>
</evidence>
<keyword evidence="7" id="KW-0732">Signal</keyword>
<dbReference type="SMART" id="SM00408">
    <property type="entry name" value="IGc2"/>
    <property type="match status" value="5"/>
</dbReference>
<dbReference type="InterPro" id="IPR051275">
    <property type="entry name" value="Cell_adhesion_signaling"/>
</dbReference>
<dbReference type="HOGENOM" id="CLU_465587_0_0_1"/>
<dbReference type="Gene3D" id="2.60.40.10">
    <property type="entry name" value="Immunoglobulins"/>
    <property type="match status" value="5"/>
</dbReference>
<accession>R7U0W8</accession>
<dbReference type="EMBL" id="AMQN01001888">
    <property type="status" value="NOT_ANNOTATED_CDS"/>
    <property type="molecule type" value="Genomic_DNA"/>
</dbReference>
<evidence type="ECO:0000256" key="2">
    <source>
        <dbReference type="ARBA" id="ARBA00023136"/>
    </source>
</evidence>
<dbReference type="SUPFAM" id="SSF48726">
    <property type="entry name" value="Immunoglobulin"/>
    <property type="match status" value="5"/>
</dbReference>
<feature type="chain" id="PRO_5008787582" description="Ig-like domain-containing protein" evidence="7">
    <location>
        <begin position="22"/>
        <end position="586"/>
    </location>
</feature>
<dbReference type="InterPro" id="IPR013098">
    <property type="entry name" value="Ig_I-set"/>
</dbReference>
<feature type="domain" description="Ig-like" evidence="8">
    <location>
        <begin position="16"/>
        <end position="109"/>
    </location>
</feature>
<evidence type="ECO:0000259" key="8">
    <source>
        <dbReference type="PROSITE" id="PS50835"/>
    </source>
</evidence>
<dbReference type="EMBL" id="AMQN01001889">
    <property type="status" value="NOT_ANNOTATED_CDS"/>
    <property type="molecule type" value="Genomic_DNA"/>
</dbReference>
<dbReference type="CDD" id="cd00096">
    <property type="entry name" value="Ig"/>
    <property type="match status" value="1"/>
</dbReference>
<dbReference type="GO" id="GO:0005911">
    <property type="term" value="C:cell-cell junction"/>
    <property type="evidence" value="ECO:0007669"/>
    <property type="project" value="TreeGrafter"/>
</dbReference>
<dbReference type="CDD" id="cd00099">
    <property type="entry name" value="IgV"/>
    <property type="match status" value="1"/>
</dbReference>
<evidence type="ECO:0000256" key="5">
    <source>
        <dbReference type="ARBA" id="ARBA00023319"/>
    </source>
</evidence>
<reference evidence="9 11" key="2">
    <citation type="journal article" date="2013" name="Nature">
        <title>Insights into bilaterian evolution from three spiralian genomes.</title>
        <authorList>
            <person name="Simakov O."/>
            <person name="Marletaz F."/>
            <person name="Cho S.J."/>
            <person name="Edsinger-Gonzales E."/>
            <person name="Havlak P."/>
            <person name="Hellsten U."/>
            <person name="Kuo D.H."/>
            <person name="Larsson T."/>
            <person name="Lv J."/>
            <person name="Arendt D."/>
            <person name="Savage R."/>
            <person name="Osoegawa K."/>
            <person name="de Jong P."/>
            <person name="Grimwood J."/>
            <person name="Chapman J.A."/>
            <person name="Shapiro H."/>
            <person name="Aerts A."/>
            <person name="Otillar R.P."/>
            <person name="Terry A.Y."/>
            <person name="Boore J.L."/>
            <person name="Grigoriev I.V."/>
            <person name="Lindberg D.R."/>
            <person name="Seaver E.C."/>
            <person name="Weisblat D.A."/>
            <person name="Putnam N.H."/>
            <person name="Rokhsar D.S."/>
        </authorList>
    </citation>
    <scope>NUCLEOTIDE SEQUENCE</scope>
    <source>
        <strain evidence="9 11">I ESC-2004</strain>
    </source>
</reference>
<dbReference type="InterPro" id="IPR013783">
    <property type="entry name" value="Ig-like_fold"/>
</dbReference>
<proteinExistence type="predicted"/>
<keyword evidence="4" id="KW-0325">Glycoprotein</keyword>
<feature type="domain" description="Ig-like" evidence="8">
    <location>
        <begin position="116"/>
        <end position="200"/>
    </location>
</feature>
<keyword evidence="6" id="KW-0812">Transmembrane</keyword>
<dbReference type="InterPro" id="IPR036179">
    <property type="entry name" value="Ig-like_dom_sf"/>
</dbReference>
<feature type="domain" description="Ig-like" evidence="8">
    <location>
        <begin position="420"/>
        <end position="495"/>
    </location>
</feature>
<dbReference type="InterPro" id="IPR003598">
    <property type="entry name" value="Ig_sub2"/>
</dbReference>
<dbReference type="EnsemblMetazoa" id="CapteT226925">
    <property type="protein sequence ID" value="CapteP226925"/>
    <property type="gene ID" value="CapteG226925"/>
</dbReference>
<evidence type="ECO:0000256" key="7">
    <source>
        <dbReference type="SAM" id="SignalP"/>
    </source>
</evidence>
<comment type="subcellular location">
    <subcellularLocation>
        <location evidence="1">Membrane</location>
        <topology evidence="1">Single-pass type I membrane protein</topology>
    </subcellularLocation>
</comment>
<evidence type="ECO:0000256" key="3">
    <source>
        <dbReference type="ARBA" id="ARBA00023157"/>
    </source>
</evidence>
<feature type="domain" description="Ig-like" evidence="8">
    <location>
        <begin position="205"/>
        <end position="298"/>
    </location>
</feature>
<dbReference type="GO" id="GO:0098609">
    <property type="term" value="P:cell-cell adhesion"/>
    <property type="evidence" value="ECO:0007669"/>
    <property type="project" value="TreeGrafter"/>
</dbReference>
<dbReference type="Pfam" id="PF07686">
    <property type="entry name" value="V-set"/>
    <property type="match status" value="2"/>
</dbReference>
<feature type="transmembrane region" description="Helical" evidence="6">
    <location>
        <begin position="514"/>
        <end position="541"/>
    </location>
</feature>
<keyword evidence="5" id="KW-0393">Immunoglobulin domain</keyword>
<gene>
    <name evidence="9" type="ORF">CAPTEDRAFT_226925</name>
</gene>
<sequence>MASRVLLASFMGIILAQVLSADEQVSVGHTAVLPCVLDFVTTSPQVLWIDPKGTTLTFNEETQTSDERFSVLHPYSREYNLQIEETRVTDDGTYKCMIDAGEVQTKTVKLTITRPPTISATSGNQVVAVGDPVTLWCNSTGIPDPLISWTKLEDDGKSNDLSVTGREFHIANASVGDSGNYVCTADNGTPPPAQAQMVLQTQYAPILTLPHSQVSQQLGKDTLLECIVQSSPHETALWQRDGVPLVDGTKYQLSTWDVGDHKVHVAAVVKSLEISDYGEYVCVASNRFGSTNDSMTIYEWNTGHIQLKKRPVDTTVARGTDSVRFNCTVEGFTHRDSLSWYRKRPNEELELIFTTDRGEVEGERYEILGHYDLLVKDVTLDDAALYQCDILGVGNYSAFLTVAGEVYCRDNANSSIISAGETATLTCAVEFRGIIPAWEVTWEFNDLQMSSINVDTDNHLERKVVFPAHPKDSGKYTCDISAGRLFRGQCSRSLEVIEGDTSAPVCQGKEGIDLATFSLVLGIVVFALILLFAVSSCCIVTHYKRQMRIYRNSPVKSDLSQDANGSITMETTRLTSQEEPLAEQEV</sequence>
<feature type="signal peptide" evidence="7">
    <location>
        <begin position="1"/>
        <end position="21"/>
    </location>
</feature>
<organism evidence="9">
    <name type="scientific">Capitella teleta</name>
    <name type="common">Polychaete worm</name>
    <dbReference type="NCBI Taxonomy" id="283909"/>
    <lineage>
        <taxon>Eukaryota</taxon>
        <taxon>Metazoa</taxon>
        <taxon>Spiralia</taxon>
        <taxon>Lophotrochozoa</taxon>
        <taxon>Annelida</taxon>
        <taxon>Polychaeta</taxon>
        <taxon>Sedentaria</taxon>
        <taxon>Scolecida</taxon>
        <taxon>Capitellidae</taxon>
        <taxon>Capitella</taxon>
    </lineage>
</organism>